<comment type="similarity">
    <text evidence="1">Belongs to the calycin superfamily. Fatty-acid binding protein (FABP) family.</text>
</comment>
<dbReference type="InterPro" id="IPR000463">
    <property type="entry name" value="Fatty_acid-bd"/>
</dbReference>
<dbReference type="PRINTS" id="PR00178">
    <property type="entry name" value="FATTYACIDBP"/>
</dbReference>
<dbReference type="Pfam" id="PF14651">
    <property type="entry name" value="Lipocalin_7"/>
    <property type="match status" value="1"/>
</dbReference>
<dbReference type="EMBL" id="OV170221">
    <property type="protein sequence ID" value="CAH0713609.1"/>
    <property type="molecule type" value="Genomic_DNA"/>
</dbReference>
<dbReference type="InterPro" id="IPR012674">
    <property type="entry name" value="Calycin"/>
</dbReference>
<dbReference type="AlphaFoldDB" id="A0A8J9Y107"/>
<keyword evidence="4" id="KW-1185">Reference proteome</keyword>
<dbReference type="OrthoDB" id="354351at2759"/>
<accession>A0A8J9Y107</accession>
<name>A0A8J9Y107_9NEOP</name>
<evidence type="ECO:0000256" key="1">
    <source>
        <dbReference type="ARBA" id="ARBA00008390"/>
    </source>
</evidence>
<evidence type="ECO:0000313" key="4">
    <source>
        <dbReference type="Proteomes" id="UP000838878"/>
    </source>
</evidence>
<dbReference type="Gene3D" id="2.40.128.20">
    <property type="match status" value="1"/>
</dbReference>
<gene>
    <name evidence="3" type="ORF">BINO364_LOCUS753</name>
</gene>
<protein>
    <submittedName>
        <fullName evidence="3">Uncharacterized protein</fullName>
    </submittedName>
</protein>
<evidence type="ECO:0000256" key="2">
    <source>
        <dbReference type="ARBA" id="ARBA00023121"/>
    </source>
</evidence>
<dbReference type="InterPro" id="IPR031259">
    <property type="entry name" value="ILBP"/>
</dbReference>
<feature type="non-terminal residue" evidence="3">
    <location>
        <position position="135"/>
    </location>
</feature>
<dbReference type="Proteomes" id="UP000838878">
    <property type="component" value="Chromosome 1"/>
</dbReference>
<keyword evidence="2" id="KW-0446">Lipid-binding</keyword>
<reference evidence="3" key="1">
    <citation type="submission" date="2021-12" db="EMBL/GenBank/DDBJ databases">
        <authorList>
            <person name="Martin H S."/>
        </authorList>
    </citation>
    <scope>NUCLEOTIDE SEQUENCE</scope>
</reference>
<dbReference type="GO" id="GO:0008289">
    <property type="term" value="F:lipid binding"/>
    <property type="evidence" value="ECO:0007669"/>
    <property type="project" value="UniProtKB-KW"/>
</dbReference>
<sequence>MAGFGTEFTLDKDENFDEFMASLGISGEKAERMRNNKSVQKLVKIGDDEYVFVFVSDNGTKEVKFKNGVEFDEEVAEGVVAKSTVTVDGNVVIQQQKFGDGRTLTYKREFSKDSLVLTITSSTWDGIAKRYYVPV</sequence>
<organism evidence="3 4">
    <name type="scientific">Brenthis ino</name>
    <name type="common">lesser marbled fritillary</name>
    <dbReference type="NCBI Taxonomy" id="405034"/>
    <lineage>
        <taxon>Eukaryota</taxon>
        <taxon>Metazoa</taxon>
        <taxon>Ecdysozoa</taxon>
        <taxon>Arthropoda</taxon>
        <taxon>Hexapoda</taxon>
        <taxon>Insecta</taxon>
        <taxon>Pterygota</taxon>
        <taxon>Neoptera</taxon>
        <taxon>Endopterygota</taxon>
        <taxon>Lepidoptera</taxon>
        <taxon>Glossata</taxon>
        <taxon>Ditrysia</taxon>
        <taxon>Papilionoidea</taxon>
        <taxon>Nymphalidae</taxon>
        <taxon>Heliconiinae</taxon>
        <taxon>Argynnini</taxon>
        <taxon>Brenthis</taxon>
    </lineage>
</organism>
<dbReference type="PANTHER" id="PTHR11955">
    <property type="entry name" value="FATTY ACID BINDING PROTEIN"/>
    <property type="match status" value="1"/>
</dbReference>
<evidence type="ECO:0000313" key="3">
    <source>
        <dbReference type="EMBL" id="CAH0713609.1"/>
    </source>
</evidence>
<dbReference type="SUPFAM" id="SSF50814">
    <property type="entry name" value="Lipocalins"/>
    <property type="match status" value="1"/>
</dbReference>
<proteinExistence type="inferred from homology"/>